<evidence type="ECO:0000256" key="1">
    <source>
        <dbReference type="SAM" id="SignalP"/>
    </source>
</evidence>
<feature type="chain" id="PRO_5013268732" description="DUF3857 domain-containing protein" evidence="1">
    <location>
        <begin position="21"/>
        <end position="631"/>
    </location>
</feature>
<evidence type="ECO:0000259" key="2">
    <source>
        <dbReference type="Pfam" id="PF12969"/>
    </source>
</evidence>
<dbReference type="AlphaFoldDB" id="A0A1M6BQI3"/>
<reference evidence="4" key="1">
    <citation type="submission" date="2016-11" db="EMBL/GenBank/DDBJ databases">
        <authorList>
            <person name="Varghese N."/>
            <person name="Submissions S."/>
        </authorList>
    </citation>
    <scope>NUCLEOTIDE SEQUENCE [LARGE SCALE GENOMIC DNA]</scope>
    <source>
        <strain evidence="4">DSM 18829</strain>
    </source>
</reference>
<dbReference type="OrthoDB" id="8595007at2"/>
<dbReference type="Gene3D" id="3.10.620.30">
    <property type="match status" value="1"/>
</dbReference>
<dbReference type="Gene3D" id="2.60.120.1130">
    <property type="match status" value="1"/>
</dbReference>
<feature type="signal peptide" evidence="1">
    <location>
        <begin position="1"/>
        <end position="20"/>
    </location>
</feature>
<proteinExistence type="predicted"/>
<sequence>MRVRLLFILFFLFINIKTSAQKNNYSVDLIPENLKTNANSVIRDQKDLIEIISISKVNIKNFKAITVFNKNGLSNIDAFEYFDKSRVVKSIEATVYSQAGVEIKKIKRKDFVDVSVAGDAGDITDSRVLHLNYTPTEYPFTLVYESEVETSNTAFLPKWYPINDFEESVQKSEFQISFPSDLGFKFKEINFEKDTPIQKKESVNKLIFSIENVESKKLEELSSYEFPYVIFGLDRFYLEGVEGNAKTWKDFGIWMNEKLLLGNDEVSEETKKKILELTSNTSDIIEKSKIVYKYVQDKNRYVSIQLGIGGWKPMLAKNVDRLGYGDCKALTNYTKALLKIAGIDSYYTIIYGDRDKKDLIEDFVSMQGNHVILAVPIDKKYVFLECTSQTEAFGFQGNFTDDRLALIVKPDGGEITRTNHYIDFDNSQITKGNIIVNDLRSISGNVQLKFKGNQYVYVSHEEFLTPEKLEETLKYRYSHLNGFTFNNFKVENNRDKVEFTENFNLSVKDYLKEINGEWVMNVNVFNQNSNIPKRYRTRKTGFKITHGFYDEDTIEILIPSNKKIIFKPEKIELENKFGKYLLEITILNDSKILFTRKLLLKKGKYESTDYELYRQFREQIAKSDNSKLILK</sequence>
<dbReference type="Gene3D" id="2.60.40.3140">
    <property type="match status" value="1"/>
</dbReference>
<accession>A0A1M6BQI3</accession>
<evidence type="ECO:0000313" key="3">
    <source>
        <dbReference type="EMBL" id="SHI51080.1"/>
    </source>
</evidence>
<dbReference type="InterPro" id="IPR038765">
    <property type="entry name" value="Papain-like_cys_pep_sf"/>
</dbReference>
<gene>
    <name evidence="3" type="ORF">SAMN05444363_0894</name>
</gene>
<dbReference type="Proteomes" id="UP000184488">
    <property type="component" value="Unassembled WGS sequence"/>
</dbReference>
<keyword evidence="4" id="KW-1185">Reference proteome</keyword>
<dbReference type="RefSeq" id="WP_073308916.1">
    <property type="nucleotide sequence ID" value="NZ_FQZI01000001.1"/>
</dbReference>
<feature type="domain" description="DUF3857" evidence="2">
    <location>
        <begin position="63"/>
        <end position="213"/>
    </location>
</feature>
<name>A0A1M6BQI3_9FLAO</name>
<dbReference type="InterPro" id="IPR024618">
    <property type="entry name" value="DUF3857"/>
</dbReference>
<keyword evidence="1" id="KW-0732">Signal</keyword>
<organism evidence="3 4">
    <name type="scientific">Flavobacterium terrae</name>
    <dbReference type="NCBI Taxonomy" id="415425"/>
    <lineage>
        <taxon>Bacteria</taxon>
        <taxon>Pseudomonadati</taxon>
        <taxon>Bacteroidota</taxon>
        <taxon>Flavobacteriia</taxon>
        <taxon>Flavobacteriales</taxon>
        <taxon>Flavobacteriaceae</taxon>
        <taxon>Flavobacterium</taxon>
    </lineage>
</organism>
<dbReference type="Pfam" id="PF12969">
    <property type="entry name" value="DUF3857"/>
    <property type="match status" value="1"/>
</dbReference>
<dbReference type="STRING" id="415425.SAMN05444363_0894"/>
<protein>
    <recommendedName>
        <fullName evidence="2">DUF3857 domain-containing protein</fullName>
    </recommendedName>
</protein>
<dbReference type="SUPFAM" id="SSF54001">
    <property type="entry name" value="Cysteine proteinases"/>
    <property type="match status" value="1"/>
</dbReference>
<dbReference type="EMBL" id="FQZI01000001">
    <property type="protein sequence ID" value="SHI51080.1"/>
    <property type="molecule type" value="Genomic_DNA"/>
</dbReference>
<evidence type="ECO:0000313" key="4">
    <source>
        <dbReference type="Proteomes" id="UP000184488"/>
    </source>
</evidence>